<accession>A0ABM0GPM2</accession>
<name>A0ABM0GPM2_SACKO</name>
<dbReference type="Gene3D" id="2.60.40.1970">
    <property type="entry name" value="YEATS domain"/>
    <property type="match status" value="1"/>
</dbReference>
<dbReference type="Proteomes" id="UP000694865">
    <property type="component" value="Unplaced"/>
</dbReference>
<feature type="region of interest" description="Disordered" evidence="3">
    <location>
        <begin position="116"/>
        <end position="182"/>
    </location>
</feature>
<evidence type="ECO:0000256" key="1">
    <source>
        <dbReference type="ARBA" id="ARBA00023242"/>
    </source>
</evidence>
<evidence type="ECO:0000313" key="6">
    <source>
        <dbReference type="RefSeq" id="XP_002734523.1"/>
    </source>
</evidence>
<evidence type="ECO:0000313" key="5">
    <source>
        <dbReference type="Proteomes" id="UP000694865"/>
    </source>
</evidence>
<dbReference type="Pfam" id="PF22951">
    <property type="entry name" value="3HBD"/>
    <property type="match status" value="1"/>
</dbReference>
<feature type="compositionally biased region" description="Acidic residues" evidence="3">
    <location>
        <begin position="1126"/>
        <end position="1151"/>
    </location>
</feature>
<feature type="domain" description="YEATS" evidence="4">
    <location>
        <begin position="180"/>
        <end position="328"/>
    </location>
</feature>
<dbReference type="PROSITE" id="PS51037">
    <property type="entry name" value="YEATS"/>
    <property type="match status" value="1"/>
</dbReference>
<comment type="subcellular location">
    <subcellularLocation>
        <location evidence="2">Nucleus</location>
    </subcellularLocation>
</comment>
<feature type="compositionally biased region" description="Basic and acidic residues" evidence="3">
    <location>
        <begin position="18"/>
        <end position="32"/>
    </location>
</feature>
<dbReference type="PANTHER" id="PTHR23195">
    <property type="entry name" value="YEATS DOMAIN"/>
    <property type="match status" value="1"/>
</dbReference>
<dbReference type="InterPro" id="IPR055129">
    <property type="entry name" value="YEATS_dom"/>
</dbReference>
<feature type="region of interest" description="Disordered" evidence="3">
    <location>
        <begin position="1"/>
        <end position="32"/>
    </location>
</feature>
<protein>
    <submittedName>
        <fullName evidence="6">YEATS domain-containing protein 2-like</fullName>
    </submittedName>
</protein>
<dbReference type="CDD" id="cd16907">
    <property type="entry name" value="YEATS_YEATS2_like"/>
    <property type="match status" value="1"/>
</dbReference>
<keyword evidence="1 2" id="KW-0539">Nucleus</keyword>
<proteinExistence type="predicted"/>
<dbReference type="InterPro" id="IPR038704">
    <property type="entry name" value="YEAST_sf"/>
</dbReference>
<evidence type="ECO:0000256" key="3">
    <source>
        <dbReference type="SAM" id="MobiDB-lite"/>
    </source>
</evidence>
<feature type="compositionally biased region" description="Basic and acidic residues" evidence="3">
    <location>
        <begin position="1"/>
        <end position="10"/>
    </location>
</feature>
<dbReference type="Pfam" id="PF03366">
    <property type="entry name" value="YEATS"/>
    <property type="match status" value="1"/>
</dbReference>
<organism evidence="5 6">
    <name type="scientific">Saccoglossus kowalevskii</name>
    <name type="common">Acorn worm</name>
    <dbReference type="NCBI Taxonomy" id="10224"/>
    <lineage>
        <taxon>Eukaryota</taxon>
        <taxon>Metazoa</taxon>
        <taxon>Hemichordata</taxon>
        <taxon>Enteropneusta</taxon>
        <taxon>Harrimaniidae</taxon>
        <taxon>Saccoglossus</taxon>
    </lineage>
</organism>
<dbReference type="InterPro" id="IPR055127">
    <property type="entry name" value="YEATS2_3HBD"/>
</dbReference>
<feature type="compositionally biased region" description="Basic and acidic residues" evidence="3">
    <location>
        <begin position="128"/>
        <end position="146"/>
    </location>
</feature>
<feature type="region of interest" description="Disordered" evidence="3">
    <location>
        <begin position="1119"/>
        <end position="1153"/>
    </location>
</feature>
<evidence type="ECO:0000259" key="4">
    <source>
        <dbReference type="PROSITE" id="PS51037"/>
    </source>
</evidence>
<sequence>MASKRGHQDQDPDYLDDAEPRKLQRRLEEGAKEATVKRMESIIKQQFNIEMKNKEKEIDLIDQRIHQVRSMLDRLRACVVATYYGMAGQNSNGEIDPVSEKNGLHPTVQKVIEKSSSTVALETSTEDGESREIEKEHDEMEIDDIKPTGAKGPRNIGQDTFGVPSPLPRSKTDEIPTNTESSRFHVKKRIVVGNISKYIPPDKREENDPSTHKWMAYVRGPLEEPRIDHFVKKVWFFLHPSYRPNDLVEVSEPPFHLTRRGWGEFPVRVQLHFVDPRNKKVDIIHNLKLDRTYTGLQTLGAETVVDVELDRYSIDEIQNTTHITKQANHDISEPIGTLAISEGSTVAHTEDIKPNINVAMLDQDTTAPPLNAAQIAARISAAQQLCTPRSGKSQYSKKNGQEVMATTGNTVQDGSKLVSKASTSVLSIATGTLSMPPLGPIGSAKNPAAVTVVTNTVTSTVKPNVNVSANVQHVQANVQQVHAQKQLSLKNASSGNFVMLTTAPQVAGSATVSTPSSNTMATKVWINQGKVQMSSPGVVAVGNVGVKSKPTSSLQITSQQSIGGGKVMQGKTITKMATPSRPAPKAEIVSPTVIQTQPGIIATAPARPTGQAAVAMPTAIAVPTGVTMTGPGVAMGTQYFIAAKSTDPSLQGKMILIPHQALIQATGQRLVASVTQQIPGQNVQNVRLRGATGQGPRMTSPGQVIAGKNAPGMQRVSTPQIQGKVPSAQIRGQSAQVRGQTVQVRGAFPIPPGNVILIPQGANIPGIQPGSIVQIQQTLPVSKAPTVSGKPGMVKATTTGAPMKTAVQITPASSTTILPISGAQQNTTLKVTSTGITAQQPIPTPSRTVLMPQNAPAKVLPGTRLVLSQPAISNLSQPAGVLQTSSIIGNRVSSQAIKVETPAPDHDTDTVLHNKGTAPVKLRRVIPVIKPEFAIPSTRSIATTKIALTEKPPAVNITKPTTTFIGPRLPVSTVRQKLKDGCLAMSKTISLDKVQSIEDIVHTLIKRNPLINKHRVQHEHPFCALSYDEYKSWPLGKQRGAEWKRAAKVRKILLQIIKNSEKFTEKDVWSTKRILTWSRKHGYAVSDIVDRDAVMCEICGYVKIARNVSRETKYNNGKRTIRNNEEKDESDEDMEDDGEEEEEEKEEEEIENHECKITWLNESGYLANPSLSTCDDLCQNIQKQQSELKVLDSDSDVEVDVLSITDNRKLQIKKELSDTEGTVQMYLPSTLHTEYVQNAVQEIGVKLPPVEVSKDTFAPVMEEMLLTAMIDFMNDLLRDSLSVAHGNKTDNRCPGQVLPVHVYQAVLNQSKYSFLTNKHLGVVPLDKDNAGTKR</sequence>
<dbReference type="InterPro" id="IPR005033">
    <property type="entry name" value="YEATS"/>
</dbReference>
<dbReference type="RefSeq" id="XP_002734523.1">
    <property type="nucleotide sequence ID" value="XM_002734477.2"/>
</dbReference>
<reference evidence="6" key="1">
    <citation type="submission" date="2025-08" db="UniProtKB">
        <authorList>
            <consortium name="RefSeq"/>
        </authorList>
    </citation>
    <scope>IDENTIFICATION</scope>
    <source>
        <tissue evidence="6">Testes</tissue>
    </source>
</reference>
<keyword evidence="5" id="KW-1185">Reference proteome</keyword>
<gene>
    <name evidence="6" type="primary">LOC100366602</name>
</gene>
<dbReference type="GeneID" id="100366602"/>
<evidence type="ECO:0000256" key="2">
    <source>
        <dbReference type="PROSITE-ProRule" id="PRU00376"/>
    </source>
</evidence>